<evidence type="ECO:0000313" key="1">
    <source>
        <dbReference type="EMBL" id="QTA92351.1"/>
    </source>
</evidence>
<dbReference type="Proteomes" id="UP000663722">
    <property type="component" value="Chromosome"/>
</dbReference>
<gene>
    <name evidence="1" type="ORF">dnm_084300</name>
</gene>
<name>A0A975GSR9_9BACT</name>
<keyword evidence="2" id="KW-1185">Reference proteome</keyword>
<accession>A0A975GSR9</accession>
<dbReference type="AlphaFoldDB" id="A0A975GSR9"/>
<evidence type="ECO:0000313" key="2">
    <source>
        <dbReference type="Proteomes" id="UP000663722"/>
    </source>
</evidence>
<proteinExistence type="predicted"/>
<protein>
    <submittedName>
        <fullName evidence="1">Uncharacterized protein</fullName>
    </submittedName>
</protein>
<dbReference type="KEGG" id="dmm:dnm_084300"/>
<dbReference type="EMBL" id="CP061800">
    <property type="protein sequence ID" value="QTA92351.1"/>
    <property type="molecule type" value="Genomic_DNA"/>
</dbReference>
<dbReference type="RefSeq" id="WP_207679750.1">
    <property type="nucleotide sequence ID" value="NZ_CP061800.1"/>
</dbReference>
<reference evidence="1" key="1">
    <citation type="journal article" date="2021" name="Microb. Physiol.">
        <title>Proteogenomic Insights into the Physiology of Marine, Sulfate-Reducing, Filamentous Desulfonema limicola and Desulfonema magnum.</title>
        <authorList>
            <person name="Schnaars V."/>
            <person name="Wohlbrand L."/>
            <person name="Scheve S."/>
            <person name="Hinrichs C."/>
            <person name="Reinhardt R."/>
            <person name="Rabus R."/>
        </authorList>
    </citation>
    <scope>NUCLEOTIDE SEQUENCE</scope>
    <source>
        <strain evidence="1">4be13</strain>
    </source>
</reference>
<organism evidence="1 2">
    <name type="scientific">Desulfonema magnum</name>
    <dbReference type="NCBI Taxonomy" id="45655"/>
    <lineage>
        <taxon>Bacteria</taxon>
        <taxon>Pseudomonadati</taxon>
        <taxon>Thermodesulfobacteriota</taxon>
        <taxon>Desulfobacteria</taxon>
        <taxon>Desulfobacterales</taxon>
        <taxon>Desulfococcaceae</taxon>
        <taxon>Desulfonema</taxon>
    </lineage>
</organism>
<sequence length="47" mass="5310">MADAAFRELWIPAFAGFGVNSVEQNDNKNLNIEFQENFYLSKAQTGI</sequence>